<evidence type="ECO:0000313" key="1">
    <source>
        <dbReference type="EMBL" id="KAG7727495.1"/>
    </source>
</evidence>
<gene>
    <name evidence="1" type="ORF">KL933_002429</name>
</gene>
<protein>
    <submittedName>
        <fullName evidence="1">Uncharacterized protein</fullName>
    </submittedName>
</protein>
<evidence type="ECO:0000313" key="2">
    <source>
        <dbReference type="Proteomes" id="UP000738402"/>
    </source>
</evidence>
<accession>A0AAN6D5H0</accession>
<reference evidence="1" key="1">
    <citation type="journal article" date="2021" name="G3 (Bethesda)">
        <title>Genomic diversity, chromosomal rearrangements, and interspecies hybridization in the ogataea polymorpha species complex.</title>
        <authorList>
            <person name="Hanson S.J."/>
            <person name="Cinneide E.O."/>
            <person name="Salzberg L.I."/>
            <person name="Wolfe K.H."/>
            <person name="McGowan J."/>
            <person name="Fitzpatrick D.A."/>
            <person name="Matlin K."/>
        </authorList>
    </citation>
    <scope>NUCLEOTIDE SEQUENCE</scope>
    <source>
        <strain evidence="1">83-405-1</strain>
    </source>
</reference>
<name>A0AAN6D5H0_9ASCO</name>
<proteinExistence type="predicted"/>
<dbReference type="Proteomes" id="UP000738402">
    <property type="component" value="Unassembled WGS sequence"/>
</dbReference>
<sequence length="102" mass="11461">MLVMPPVNCFTLICDSSFQCGKIVHSIFLVSSWLPVLDGSIDDDPEALHDSISEPEPGWEAVALAASEDMVLLARKDWYGRPPVRETPWYGRKCRSPSEIRQ</sequence>
<dbReference type="AlphaFoldDB" id="A0AAN6D5H0"/>
<comment type="caution">
    <text evidence="1">The sequence shown here is derived from an EMBL/GenBank/DDBJ whole genome shotgun (WGS) entry which is preliminary data.</text>
</comment>
<organism evidence="1 2">
    <name type="scientific">Ogataea haglerorum</name>
    <dbReference type="NCBI Taxonomy" id="1937702"/>
    <lineage>
        <taxon>Eukaryota</taxon>
        <taxon>Fungi</taxon>
        <taxon>Dikarya</taxon>
        <taxon>Ascomycota</taxon>
        <taxon>Saccharomycotina</taxon>
        <taxon>Pichiomycetes</taxon>
        <taxon>Pichiales</taxon>
        <taxon>Pichiaceae</taxon>
        <taxon>Ogataea</taxon>
    </lineage>
</organism>
<dbReference type="EMBL" id="JAHLUH010000006">
    <property type="protein sequence ID" value="KAG7727495.1"/>
    <property type="molecule type" value="Genomic_DNA"/>
</dbReference>